<sequence>MLTYSQCRSCNEILQVTWVGQETHPSCPQTEEELKLRAFVDAIQRGDESAADKLEAEINKPKPAKLGPSALWYAKKAGWAVFPLVPGEKRPATRNGFKDATRDGAQIRRWWTENPNYNIGLPTGKTAGFDVVDVDGPQGVQSLAELGEGVLPPVHGKVETPRGFHLYVLGTADGNRAGVRPGIDYRSEGGFVVAVPSIVNGKRYSWVVRPSPEIMRA</sequence>
<name>A0A3S9UAZ7_9CAUD</name>
<dbReference type="CDD" id="cd04859">
    <property type="entry name" value="Prim_Pol"/>
    <property type="match status" value="1"/>
</dbReference>
<dbReference type="Pfam" id="PF09250">
    <property type="entry name" value="Prim-Pol"/>
    <property type="match status" value="1"/>
</dbReference>
<evidence type="ECO:0000313" key="3">
    <source>
        <dbReference type="Proteomes" id="UP000287876"/>
    </source>
</evidence>
<protein>
    <submittedName>
        <fullName evidence="2">DNA primase/polymerase</fullName>
    </submittedName>
</protein>
<reference evidence="2 3" key="1">
    <citation type="submission" date="2018-12" db="EMBL/GenBank/DDBJ databases">
        <authorList>
            <person name="Betsko A.J."/>
            <person name="Stoner T.H."/>
            <person name="Garlena R.A."/>
            <person name="Russell D.A."/>
            <person name="Pope W.H."/>
            <person name="Jacobs-Sera D."/>
            <person name="Hatfull G.F."/>
        </authorList>
    </citation>
    <scope>NUCLEOTIDE SEQUENCE [LARGE SCALE GENOMIC DNA]</scope>
</reference>
<dbReference type="SMART" id="SM00943">
    <property type="entry name" value="Prim-Pol"/>
    <property type="match status" value="1"/>
</dbReference>
<evidence type="ECO:0000313" key="2">
    <source>
        <dbReference type="EMBL" id="AZS07469.1"/>
    </source>
</evidence>
<proteinExistence type="predicted"/>
<organism evidence="2 3">
    <name type="scientific">Mycobacterium phage Duke13</name>
    <dbReference type="NCBI Taxonomy" id="2499038"/>
    <lineage>
        <taxon>Viruses</taxon>
        <taxon>Duplodnaviria</taxon>
        <taxon>Heunggongvirae</taxon>
        <taxon>Uroviricota</taxon>
        <taxon>Caudoviricetes</taxon>
        <taxon>Omegavirus</taxon>
        <taxon>Omegavirus baka</taxon>
    </lineage>
</organism>
<dbReference type="InterPro" id="IPR015330">
    <property type="entry name" value="DNA_primase/pol_bifunc_N"/>
</dbReference>
<dbReference type="SUPFAM" id="SSF56747">
    <property type="entry name" value="Prim-pol domain"/>
    <property type="match status" value="1"/>
</dbReference>
<dbReference type="EMBL" id="MK279849">
    <property type="protein sequence ID" value="AZS07469.1"/>
    <property type="molecule type" value="Genomic_DNA"/>
</dbReference>
<dbReference type="Proteomes" id="UP000287876">
    <property type="component" value="Segment"/>
</dbReference>
<feature type="domain" description="DNA primase/polymerase bifunctional N-terminal" evidence="1">
    <location>
        <begin position="70"/>
        <end position="215"/>
    </location>
</feature>
<gene>
    <name evidence="2" type="primary">132</name>
    <name evidence="2" type="ORF">PBI_DUKE13_132</name>
</gene>
<evidence type="ECO:0000259" key="1">
    <source>
        <dbReference type="SMART" id="SM00943"/>
    </source>
</evidence>
<accession>A0A3S9UAZ7</accession>